<evidence type="ECO:0000256" key="2">
    <source>
        <dbReference type="RuleBase" id="RU361185"/>
    </source>
</evidence>
<dbReference type="Gene3D" id="2.60.40.1180">
    <property type="entry name" value="Golgi alpha-mannosidase II"/>
    <property type="match status" value="2"/>
</dbReference>
<evidence type="ECO:0000313" key="8">
    <source>
        <dbReference type="Proteomes" id="UP000307943"/>
    </source>
</evidence>
<protein>
    <submittedName>
        <fullName evidence="7">Glycoside hydrolase family 31 protein</fullName>
    </submittedName>
</protein>
<dbReference type="InterPro" id="IPR017853">
    <property type="entry name" value="GH"/>
</dbReference>
<proteinExistence type="inferred from homology"/>
<dbReference type="InterPro" id="IPR051816">
    <property type="entry name" value="Glycosyl_Hydrolase_31"/>
</dbReference>
<dbReference type="EMBL" id="VDCQ01000024">
    <property type="protein sequence ID" value="TNJ64901.1"/>
    <property type="molecule type" value="Genomic_DNA"/>
</dbReference>
<dbReference type="InterPro" id="IPR048395">
    <property type="entry name" value="Glyco_hydro_31_C"/>
</dbReference>
<dbReference type="InterPro" id="IPR011013">
    <property type="entry name" value="Gal_mutarotase_sf_dom"/>
</dbReference>
<dbReference type="Proteomes" id="UP000307943">
    <property type="component" value="Unassembled WGS sequence"/>
</dbReference>
<reference evidence="7 8" key="1">
    <citation type="submission" date="2019-05" db="EMBL/GenBank/DDBJ databases">
        <title>We sequenced the genome of Paenibacillus hemerocallicola KCTC 33185 for further insight into its adaptation and study the phylogeny of Paenibacillus.</title>
        <authorList>
            <person name="Narsing Rao M.P."/>
        </authorList>
    </citation>
    <scope>NUCLEOTIDE SEQUENCE [LARGE SCALE GENOMIC DNA]</scope>
    <source>
        <strain evidence="7 8">KCTC 33185</strain>
    </source>
</reference>
<dbReference type="Pfam" id="PF13802">
    <property type="entry name" value="Gal_mutarotas_2"/>
    <property type="match status" value="1"/>
</dbReference>
<comment type="caution">
    <text evidence="7">The sequence shown here is derived from an EMBL/GenBank/DDBJ whole genome shotgun (WGS) entry which is preliminary data.</text>
</comment>
<dbReference type="Gene3D" id="3.20.20.80">
    <property type="entry name" value="Glycosidases"/>
    <property type="match status" value="1"/>
</dbReference>
<dbReference type="InterPro" id="IPR013780">
    <property type="entry name" value="Glyco_hydro_b"/>
</dbReference>
<dbReference type="PANTHER" id="PTHR43863">
    <property type="entry name" value="HYDROLASE, PUTATIVE (AFU_ORTHOLOGUE AFUA_1G03140)-RELATED"/>
    <property type="match status" value="1"/>
</dbReference>
<accession>A0A5C4T7D1</accession>
<organism evidence="7 8">
    <name type="scientific">Paenibacillus hemerocallicola</name>
    <dbReference type="NCBI Taxonomy" id="1172614"/>
    <lineage>
        <taxon>Bacteria</taxon>
        <taxon>Bacillati</taxon>
        <taxon>Bacillota</taxon>
        <taxon>Bacilli</taxon>
        <taxon>Bacillales</taxon>
        <taxon>Paenibacillaceae</taxon>
        <taxon>Paenibacillus</taxon>
    </lineage>
</organism>
<dbReference type="GO" id="GO:0030246">
    <property type="term" value="F:carbohydrate binding"/>
    <property type="evidence" value="ECO:0007669"/>
    <property type="project" value="InterPro"/>
</dbReference>
<keyword evidence="2 7" id="KW-0378">Hydrolase</keyword>
<evidence type="ECO:0000313" key="7">
    <source>
        <dbReference type="EMBL" id="TNJ64901.1"/>
    </source>
</evidence>
<dbReference type="PANTHER" id="PTHR43863:SF2">
    <property type="entry name" value="MALTASE-GLUCOAMYLASE"/>
    <property type="match status" value="1"/>
</dbReference>
<dbReference type="SUPFAM" id="SSF74650">
    <property type="entry name" value="Galactose mutarotase-like"/>
    <property type="match status" value="1"/>
</dbReference>
<dbReference type="Pfam" id="PF01055">
    <property type="entry name" value="Glyco_hydro_31_2nd"/>
    <property type="match status" value="1"/>
</dbReference>
<dbReference type="InterPro" id="IPR000322">
    <property type="entry name" value="Glyco_hydro_31_TIM"/>
</dbReference>
<dbReference type="InterPro" id="IPR025887">
    <property type="entry name" value="Glyco_hydro_31_N_dom"/>
</dbReference>
<evidence type="ECO:0000259" key="6">
    <source>
        <dbReference type="Pfam" id="PF21365"/>
    </source>
</evidence>
<feature type="domain" description="DUF5110" evidence="5">
    <location>
        <begin position="643"/>
        <end position="711"/>
    </location>
</feature>
<evidence type="ECO:0000259" key="4">
    <source>
        <dbReference type="Pfam" id="PF13802"/>
    </source>
</evidence>
<dbReference type="OrthoDB" id="176168at2"/>
<dbReference type="SUPFAM" id="SSF51445">
    <property type="entry name" value="(Trans)glycosidases"/>
    <property type="match status" value="1"/>
</dbReference>
<dbReference type="RefSeq" id="WP_139603595.1">
    <property type="nucleotide sequence ID" value="NZ_VDCQ01000024.1"/>
</dbReference>
<dbReference type="Pfam" id="PF17137">
    <property type="entry name" value="DUF5110"/>
    <property type="match status" value="1"/>
</dbReference>
<evidence type="ECO:0000259" key="3">
    <source>
        <dbReference type="Pfam" id="PF01055"/>
    </source>
</evidence>
<dbReference type="Pfam" id="PF21365">
    <property type="entry name" value="Glyco_hydro_31_3rd"/>
    <property type="match status" value="1"/>
</dbReference>
<dbReference type="InterPro" id="IPR033403">
    <property type="entry name" value="DUF5110"/>
</dbReference>
<gene>
    <name evidence="7" type="ORF">FE784_17880</name>
</gene>
<dbReference type="SUPFAM" id="SSF51011">
    <property type="entry name" value="Glycosyl hydrolase domain"/>
    <property type="match status" value="1"/>
</dbReference>
<feature type="domain" description="Glycoside hydrolase family 31 N-terminal" evidence="4">
    <location>
        <begin position="34"/>
        <end position="162"/>
    </location>
</feature>
<name>A0A5C4T7D1_9BACL</name>
<dbReference type="GO" id="GO:0005975">
    <property type="term" value="P:carbohydrate metabolic process"/>
    <property type="evidence" value="ECO:0007669"/>
    <property type="project" value="InterPro"/>
</dbReference>
<keyword evidence="8" id="KW-1185">Reference proteome</keyword>
<sequence length="794" mass="89662">MVPSIRSYRQPLSINEDGPDRFFGSSAHVNDRPDSVEPMDRDGAYSVEETDAAMTVRTERASLRIDLTDGSLVLLDRRGQVLTRHARSPWADKRKGFGAELALAEQERFYGLGDESRERLQKRGHRSGMWVANVKRYAPIPFVMSSGGWGLLINTTWRHWIDIGQTAADRLRFWGREGELDYFLFAGDSLADLLHSYTDIAGKPQLLPIWAYGLTFVCNQQANAREMIDDALNMRREGIPCDTIGLEPGWMEQFYDFTTSKSWHPERFFIPRHMQDGGPATFFGPLERMGFKLSLWLCCDYDVSWEEERACIRAAELAGGEGGAGTGANFAQPDAAADGMASRDADDYEQDVELQYPVYLDTVTKQDEPWYEHLNRFVRQGVSAFKLDGARQVLDHPDRRWGNGMTDEEMHNLYPLLLAKQMHNGFREQTGRRPMIYTASGFTGIQQFAATWAGDTGGGPKPLVSLLNHGLSGHVNTSCDMDVFSPAGIHFGFLQPWSQVNSWAYWRHPWLLGKELLDTFKMYAKMRYRLLPYIYSAAHVAARTGMPIIRAMPLAFPDDPRSDDLLNQYLFGDSLLVAAFTNEVHIPEGEWIDYWTRETYTGPCEVTCSIPPHAGGPLFVRAGSIIPLWPDMDYVGEKLVERLELHVYPRGVCEFTLYEDDGATFRYESGEVVETKMVCTATKEHIAVELGPRKGNYDGMVGNRSYDLVLYMENKPSQVLLNGAALTEADSSQQDAGESPDLSANSCFAVWPESGSLFVETVRDKWTYDRKRGLVRLHVEEDRLKPALGIELLC</sequence>
<dbReference type="GO" id="GO:0004553">
    <property type="term" value="F:hydrolase activity, hydrolyzing O-glycosyl compounds"/>
    <property type="evidence" value="ECO:0007669"/>
    <property type="project" value="InterPro"/>
</dbReference>
<dbReference type="CDD" id="cd14752">
    <property type="entry name" value="GH31_N"/>
    <property type="match status" value="1"/>
</dbReference>
<dbReference type="AlphaFoldDB" id="A0A5C4T7D1"/>
<comment type="similarity">
    <text evidence="1 2">Belongs to the glycosyl hydrolase 31 family.</text>
</comment>
<evidence type="ECO:0000256" key="1">
    <source>
        <dbReference type="ARBA" id="ARBA00007806"/>
    </source>
</evidence>
<dbReference type="Gene3D" id="2.60.40.1760">
    <property type="entry name" value="glycosyl hydrolase (family 31)"/>
    <property type="match status" value="1"/>
</dbReference>
<keyword evidence="2" id="KW-0326">Glycosidase</keyword>
<feature type="domain" description="Glycoside hydrolase family 31 TIM barrel" evidence="3">
    <location>
        <begin position="204"/>
        <end position="537"/>
    </location>
</feature>
<evidence type="ECO:0000259" key="5">
    <source>
        <dbReference type="Pfam" id="PF17137"/>
    </source>
</evidence>
<feature type="domain" description="Glycosyl hydrolase family 31 C-terminal" evidence="6">
    <location>
        <begin position="545"/>
        <end position="626"/>
    </location>
</feature>